<evidence type="ECO:0000313" key="1">
    <source>
        <dbReference type="EMBL" id="KAJ8986716.1"/>
    </source>
</evidence>
<dbReference type="Proteomes" id="UP001161757">
    <property type="component" value="Unassembled WGS sequence"/>
</dbReference>
<sequence length="120" mass="13491">MGYCTHFFEQEAVSSLAWHMDSAADEAGSRDRVWCHKRETALEEWRHVGCVVSKRVAADGGYGYNSLFFCASSLSCGGLWPPARGEGYTVLAIETDRGAQISDLREMEGQWRELEVQLRL</sequence>
<gene>
    <name evidence="1" type="ORF">HRR80_009167</name>
</gene>
<protein>
    <submittedName>
        <fullName evidence="1">Uncharacterized protein</fullName>
    </submittedName>
</protein>
<dbReference type="EMBL" id="JAJGCB010000032">
    <property type="protein sequence ID" value="KAJ8986716.1"/>
    <property type="molecule type" value="Genomic_DNA"/>
</dbReference>
<reference evidence="1" key="1">
    <citation type="submission" date="2023-01" db="EMBL/GenBank/DDBJ databases">
        <title>Exophiala dermititidis isolated from Cystic Fibrosis Patient.</title>
        <authorList>
            <person name="Kurbessoian T."/>
            <person name="Crocker A."/>
            <person name="Murante D."/>
            <person name="Hogan D.A."/>
            <person name="Stajich J.E."/>
        </authorList>
    </citation>
    <scope>NUCLEOTIDE SEQUENCE</scope>
    <source>
        <strain evidence="1">Ex8</strain>
    </source>
</reference>
<proteinExistence type="predicted"/>
<dbReference type="AlphaFoldDB" id="A0AAN6ITC8"/>
<comment type="caution">
    <text evidence="1">The sequence shown here is derived from an EMBL/GenBank/DDBJ whole genome shotgun (WGS) entry which is preliminary data.</text>
</comment>
<accession>A0AAN6ITC8</accession>
<evidence type="ECO:0000313" key="2">
    <source>
        <dbReference type="Proteomes" id="UP001161757"/>
    </source>
</evidence>
<organism evidence="1 2">
    <name type="scientific">Exophiala dermatitidis</name>
    <name type="common">Black yeast-like fungus</name>
    <name type="synonym">Wangiella dermatitidis</name>
    <dbReference type="NCBI Taxonomy" id="5970"/>
    <lineage>
        <taxon>Eukaryota</taxon>
        <taxon>Fungi</taxon>
        <taxon>Dikarya</taxon>
        <taxon>Ascomycota</taxon>
        <taxon>Pezizomycotina</taxon>
        <taxon>Eurotiomycetes</taxon>
        <taxon>Chaetothyriomycetidae</taxon>
        <taxon>Chaetothyriales</taxon>
        <taxon>Herpotrichiellaceae</taxon>
        <taxon>Exophiala</taxon>
    </lineage>
</organism>
<name>A0AAN6ITC8_EXODE</name>